<dbReference type="PROSITE" id="PS50158">
    <property type="entry name" value="ZF_CCHC"/>
    <property type="match status" value="9"/>
</dbReference>
<dbReference type="AlphaFoldDB" id="A0A9W9LS92"/>
<dbReference type="Gene3D" id="4.10.60.10">
    <property type="entry name" value="Zinc finger, CCHC-type"/>
    <property type="match status" value="6"/>
</dbReference>
<feature type="domain" description="CCHC-type" evidence="2">
    <location>
        <begin position="295"/>
        <end position="311"/>
    </location>
</feature>
<keyword evidence="1" id="KW-0479">Metal-binding</keyword>
<feature type="domain" description="CCHC-type" evidence="2">
    <location>
        <begin position="346"/>
        <end position="361"/>
    </location>
</feature>
<feature type="domain" description="CCHC-type" evidence="2">
    <location>
        <begin position="392"/>
        <end position="407"/>
    </location>
</feature>
<dbReference type="InterPro" id="IPR001878">
    <property type="entry name" value="Znf_CCHC"/>
</dbReference>
<keyword evidence="1" id="KW-0863">Zinc-finger</keyword>
<feature type="domain" description="CCHC-type" evidence="2">
    <location>
        <begin position="82"/>
        <end position="97"/>
    </location>
</feature>
<dbReference type="GO" id="GO:0008270">
    <property type="term" value="F:zinc ion binding"/>
    <property type="evidence" value="ECO:0007669"/>
    <property type="project" value="UniProtKB-KW"/>
</dbReference>
<reference evidence="3" key="1">
    <citation type="submission" date="2022-11" db="EMBL/GenBank/DDBJ databases">
        <authorList>
            <person name="Petersen C."/>
        </authorList>
    </citation>
    <scope>NUCLEOTIDE SEQUENCE</scope>
    <source>
        <strain evidence="3">IBT 21917</strain>
    </source>
</reference>
<sequence length="492" mass="55594">MANGVVIWPAATVGGADHFSRNCELSTSDDAYFARNPFKGGKESWTKNASHVTQRSVDFSYDYKGPDGGDYSQPPKPMGDDCFNCGEQGHMKSECPQPRKSTACFNCGEEGHTKAECPKPRVFQGTCRTCGQEGHPAFQCPEKPPAFCRNCKREGHLAKDCTVNRKFDLNDVADKLPEEAWAMMKKASDERDIDDFREAFKVYTKAVPTATYVDIEKKLREEKFNVYLIALDKEAEDVITLIDLQGRLDAKYAVRFSLNDKPRRANLKDRWPADEAENMERLADAGQPFDRHIMKCRNCGEMGHGSRACKQERVENERLQIKCVNCDEPGHRLRDCPEPRLNKGGCRNCGSEEHHAKDCPEPRSLAGVECRKCNDMGHFAKDCPNESVIRTCRNCGSEDHMARDCDQPRDESTMTCRNCDQGKMSSSSCTRMQLLTMVVGHTIRRCRQPEEGAEGEVCFYRPNAENVENDERHHGEIEEQVDLISDEFANQA</sequence>
<feature type="non-terminal residue" evidence="3">
    <location>
        <position position="1"/>
    </location>
</feature>
<dbReference type="SMART" id="SM00343">
    <property type="entry name" value="ZnF_C2HC"/>
    <property type="match status" value="9"/>
</dbReference>
<comment type="caution">
    <text evidence="3">The sequence shown here is derived from an EMBL/GenBank/DDBJ whole genome shotgun (WGS) entry which is preliminary data.</text>
</comment>
<feature type="domain" description="CCHC-type" evidence="2">
    <location>
        <begin position="322"/>
        <end position="338"/>
    </location>
</feature>
<dbReference type="PANTHER" id="PTHR23002">
    <property type="entry name" value="ZINC FINGER CCHC DOMAIN CONTAINING PROTEIN"/>
    <property type="match status" value="1"/>
</dbReference>
<keyword evidence="4" id="KW-1185">Reference proteome</keyword>
<feature type="domain" description="CCHC-type" evidence="2">
    <location>
        <begin position="127"/>
        <end position="142"/>
    </location>
</feature>
<dbReference type="SUPFAM" id="SSF57756">
    <property type="entry name" value="Retrovirus zinc finger-like domains"/>
    <property type="match status" value="5"/>
</dbReference>
<feature type="domain" description="CCHC-type" evidence="2">
    <location>
        <begin position="370"/>
        <end position="385"/>
    </location>
</feature>
<accession>A0A9W9LS92</accession>
<proteinExistence type="predicted"/>
<protein>
    <recommendedName>
        <fullName evidence="2">CCHC-type domain-containing protein</fullName>
    </recommendedName>
</protein>
<dbReference type="GO" id="GO:0003676">
    <property type="term" value="F:nucleic acid binding"/>
    <property type="evidence" value="ECO:0007669"/>
    <property type="project" value="InterPro"/>
</dbReference>
<name>A0A9W9LS92_9EURO</name>
<evidence type="ECO:0000313" key="3">
    <source>
        <dbReference type="EMBL" id="KAJ5172973.1"/>
    </source>
</evidence>
<dbReference type="Proteomes" id="UP001146351">
    <property type="component" value="Unassembled WGS sequence"/>
</dbReference>
<feature type="domain" description="CCHC-type" evidence="2">
    <location>
        <begin position="104"/>
        <end position="119"/>
    </location>
</feature>
<dbReference type="InterPro" id="IPR036875">
    <property type="entry name" value="Znf_CCHC_sf"/>
</dbReference>
<dbReference type="OrthoDB" id="8026949at2759"/>
<evidence type="ECO:0000313" key="4">
    <source>
        <dbReference type="Proteomes" id="UP001146351"/>
    </source>
</evidence>
<reference evidence="3" key="2">
    <citation type="journal article" date="2023" name="IMA Fungus">
        <title>Comparative genomic study of the Penicillium genus elucidates a diverse pangenome and 15 lateral gene transfer events.</title>
        <authorList>
            <person name="Petersen C."/>
            <person name="Sorensen T."/>
            <person name="Nielsen M.R."/>
            <person name="Sondergaard T.E."/>
            <person name="Sorensen J.L."/>
            <person name="Fitzpatrick D.A."/>
            <person name="Frisvad J.C."/>
            <person name="Nielsen K.L."/>
        </authorList>
    </citation>
    <scope>NUCLEOTIDE SEQUENCE</scope>
    <source>
        <strain evidence="3">IBT 21917</strain>
    </source>
</reference>
<organism evidence="3 4">
    <name type="scientific">Penicillium capsulatum</name>
    <dbReference type="NCBI Taxonomy" id="69766"/>
    <lineage>
        <taxon>Eukaryota</taxon>
        <taxon>Fungi</taxon>
        <taxon>Dikarya</taxon>
        <taxon>Ascomycota</taxon>
        <taxon>Pezizomycotina</taxon>
        <taxon>Eurotiomycetes</taxon>
        <taxon>Eurotiomycetidae</taxon>
        <taxon>Eurotiales</taxon>
        <taxon>Aspergillaceae</taxon>
        <taxon>Penicillium</taxon>
    </lineage>
</organism>
<evidence type="ECO:0000256" key="1">
    <source>
        <dbReference type="PROSITE-ProRule" id="PRU00047"/>
    </source>
</evidence>
<dbReference type="Pfam" id="PF00098">
    <property type="entry name" value="zf-CCHC"/>
    <property type="match status" value="9"/>
</dbReference>
<gene>
    <name evidence="3" type="ORF">N7492_005566</name>
</gene>
<dbReference type="EMBL" id="JAPQKO010000003">
    <property type="protein sequence ID" value="KAJ5172973.1"/>
    <property type="molecule type" value="Genomic_DNA"/>
</dbReference>
<evidence type="ECO:0000259" key="2">
    <source>
        <dbReference type="PROSITE" id="PS50158"/>
    </source>
</evidence>
<feature type="domain" description="CCHC-type" evidence="2">
    <location>
        <begin position="148"/>
        <end position="161"/>
    </location>
</feature>
<dbReference type="InterPro" id="IPR051714">
    <property type="entry name" value="Znf_CCHC_NABP"/>
</dbReference>
<keyword evidence="1" id="KW-0862">Zinc</keyword>